<name>A0A0R1RGM5_9LACO</name>
<evidence type="ECO:0000313" key="9">
    <source>
        <dbReference type="EMBL" id="KRL55884.1"/>
    </source>
</evidence>
<organism evidence="9 10">
    <name type="scientific">Furfurilactobacillus rossiae DSM 15814</name>
    <dbReference type="NCBI Taxonomy" id="1114972"/>
    <lineage>
        <taxon>Bacteria</taxon>
        <taxon>Bacillati</taxon>
        <taxon>Bacillota</taxon>
        <taxon>Bacilli</taxon>
        <taxon>Lactobacillales</taxon>
        <taxon>Lactobacillaceae</taxon>
        <taxon>Furfurilactobacillus</taxon>
    </lineage>
</organism>
<dbReference type="SUPFAM" id="SSF52794">
    <property type="entry name" value="PTS system IIB component-like"/>
    <property type="match status" value="1"/>
</dbReference>
<dbReference type="SUPFAM" id="SSF63520">
    <property type="entry name" value="PTS-regulatory domain, PRD"/>
    <property type="match status" value="1"/>
</dbReference>
<dbReference type="PROSITE" id="PS51372">
    <property type="entry name" value="PRD_2"/>
    <property type="match status" value="1"/>
</dbReference>
<dbReference type="CDD" id="cd00211">
    <property type="entry name" value="PTS_IIA_fru"/>
    <property type="match status" value="1"/>
</dbReference>
<dbReference type="PROSITE" id="PS51094">
    <property type="entry name" value="PTS_EIIA_TYPE_2"/>
    <property type="match status" value="1"/>
</dbReference>
<evidence type="ECO:0000259" key="6">
    <source>
        <dbReference type="PROSITE" id="PS51094"/>
    </source>
</evidence>
<dbReference type="STRING" id="1114972.FD35_GL002417"/>
<protein>
    <recommendedName>
        <fullName evidence="11">PTS system EIIA component</fullName>
    </recommendedName>
</protein>
<dbReference type="InterPro" id="IPR002178">
    <property type="entry name" value="PTS_EIIA_type-2_dom"/>
</dbReference>
<dbReference type="RefSeq" id="WP_017261382.1">
    <property type="nucleotide sequence ID" value="NZ_AUAW01000008.1"/>
</dbReference>
<dbReference type="PANTHER" id="PTHR30185:SF9">
    <property type="entry name" value="MANNITOL-SPECIFIC PHOSPHOTRANSFERASE ENZYME IIA COMPONENT"/>
    <property type="match status" value="1"/>
</dbReference>
<feature type="domain" description="PRD" evidence="8">
    <location>
        <begin position="283"/>
        <end position="389"/>
    </location>
</feature>
<dbReference type="InterPro" id="IPR050661">
    <property type="entry name" value="BglG_antiterminators"/>
</dbReference>
<dbReference type="EMBL" id="AZFF01000006">
    <property type="protein sequence ID" value="KRL55884.1"/>
    <property type="molecule type" value="Genomic_DNA"/>
</dbReference>
<keyword evidence="1" id="KW-0808">Transferase</keyword>
<dbReference type="InterPro" id="IPR016152">
    <property type="entry name" value="PTrfase/Anion_transptr"/>
</dbReference>
<dbReference type="CDD" id="cd05568">
    <property type="entry name" value="PTS_IIB_bgl_like"/>
    <property type="match status" value="1"/>
</dbReference>
<dbReference type="InterPro" id="IPR007737">
    <property type="entry name" value="Mga_HTH"/>
</dbReference>
<dbReference type="Pfam" id="PF05043">
    <property type="entry name" value="Mga"/>
    <property type="match status" value="1"/>
</dbReference>
<keyword evidence="2" id="KW-0677">Repeat</keyword>
<dbReference type="InterPro" id="IPR036095">
    <property type="entry name" value="PTS_EIIB-like_sf"/>
</dbReference>
<dbReference type="Gene3D" id="1.10.1790.10">
    <property type="entry name" value="PRD domain"/>
    <property type="match status" value="1"/>
</dbReference>
<dbReference type="SUPFAM" id="SSF55804">
    <property type="entry name" value="Phoshotransferase/anion transport protein"/>
    <property type="match status" value="1"/>
</dbReference>
<dbReference type="OrthoDB" id="369398at2"/>
<evidence type="ECO:0000313" key="10">
    <source>
        <dbReference type="Proteomes" id="UP000051999"/>
    </source>
</evidence>
<dbReference type="eggNOG" id="COG1762">
    <property type="taxonomic scope" value="Bacteria"/>
</dbReference>
<dbReference type="GO" id="GO:0009401">
    <property type="term" value="P:phosphoenolpyruvate-dependent sugar phosphotransferase system"/>
    <property type="evidence" value="ECO:0007669"/>
    <property type="project" value="InterPro"/>
</dbReference>
<keyword evidence="5" id="KW-0804">Transcription</keyword>
<dbReference type="Pfam" id="PF00359">
    <property type="entry name" value="PTS_EIIA_2"/>
    <property type="match status" value="1"/>
</dbReference>
<dbReference type="PROSITE" id="PS51099">
    <property type="entry name" value="PTS_EIIB_TYPE_2"/>
    <property type="match status" value="1"/>
</dbReference>
<dbReference type="Pfam" id="PF00874">
    <property type="entry name" value="PRD"/>
    <property type="match status" value="1"/>
</dbReference>
<evidence type="ECO:0008006" key="11">
    <source>
        <dbReference type="Google" id="ProtNLM"/>
    </source>
</evidence>
<dbReference type="Gene3D" id="3.40.930.10">
    <property type="entry name" value="Mannitol-specific EII, Chain A"/>
    <property type="match status" value="1"/>
</dbReference>
<evidence type="ECO:0000256" key="3">
    <source>
        <dbReference type="ARBA" id="ARBA00023015"/>
    </source>
</evidence>
<proteinExistence type="predicted"/>
<dbReference type="InterPro" id="IPR036634">
    <property type="entry name" value="PRD_sf"/>
</dbReference>
<dbReference type="PATRIC" id="fig|1114972.6.peg.2480"/>
<sequence length="684" mass="78230">MINFTNIKHGNDLLNYLLTRQDYTTLEELKTQLGLSRRGTFYVLKRVNEELNDSKLDIIMNLAGVGYFIPEETKKELLNRYSETQPVTEQFTKHQRCQLIAWDLINHKSLSLSDLTNRFQISKHTAISDLKSVRERLESHGLDIIQQPKGKHISGSEISQRNWVLEALNDRDSILYSQIDINPSRLIAINTEIHKLEKITGNYFSDDALSTLDDFILWFLERIKRPENQLPDSPLRTTNVDSMSINWSIKFLSDNNIHNFSESYFLGRIINTSQFYRVNRADGLIQTIFPISREIIDRFNTVSGANVSPEKLELTLSTHLLSTFYRSKFMIPYHHPNLEQITEGFRELFSFTKYAIRPFEKFINGHLSDDEIALIALYFGGELRAIESRRGKHVDVLVVCSSGIGTSYILQQQLIQHYPNIDFSQPLSVFQYKNQDLSNIKLIISTIELNVPVHIPIVRVSPLPNKKDWETIEKAFINGHLTDNHFNEASVNSLLDIISNYARIENFDGLTDALRGYLNQRAKLPLKKTPTTGPTSLQKLLPSSHITYADDELDNWKNVVQQALKPLLTEHLIEQRYVDRIIRLTVVNGPYMVLGNGIMLAHGTPNDGVNDLGMSLLLLQHPVTIENKDHADKRTIQIVIGLAPLDQTSHLSALSQLMQKIQDDHWVKQIKAASSVAEISNLLS</sequence>
<evidence type="ECO:0000259" key="8">
    <source>
        <dbReference type="PROSITE" id="PS51372"/>
    </source>
</evidence>
<accession>A0A0R1RGM5</accession>
<evidence type="ECO:0000256" key="2">
    <source>
        <dbReference type="ARBA" id="ARBA00022737"/>
    </source>
</evidence>
<feature type="domain" description="PTS EIIB type-2" evidence="7">
    <location>
        <begin position="394"/>
        <end position="484"/>
    </location>
</feature>
<evidence type="ECO:0000256" key="1">
    <source>
        <dbReference type="ARBA" id="ARBA00022679"/>
    </source>
</evidence>
<evidence type="ECO:0000259" key="7">
    <source>
        <dbReference type="PROSITE" id="PS51099"/>
    </source>
</evidence>
<dbReference type="InterPro" id="IPR013011">
    <property type="entry name" value="PTS_EIIB_2"/>
</dbReference>
<gene>
    <name evidence="9" type="ORF">FD35_GL002417</name>
</gene>
<dbReference type="GO" id="GO:0006355">
    <property type="term" value="P:regulation of DNA-templated transcription"/>
    <property type="evidence" value="ECO:0007669"/>
    <property type="project" value="InterPro"/>
</dbReference>
<dbReference type="AlphaFoldDB" id="A0A0R1RGM5"/>
<dbReference type="InterPro" id="IPR011608">
    <property type="entry name" value="PRD"/>
</dbReference>
<reference evidence="9 10" key="1">
    <citation type="journal article" date="2015" name="Genome Announc.">
        <title>Expanding the biotechnology potential of lactobacilli through comparative genomics of 213 strains and associated genera.</title>
        <authorList>
            <person name="Sun Z."/>
            <person name="Harris H.M."/>
            <person name="McCann A."/>
            <person name="Guo C."/>
            <person name="Argimon S."/>
            <person name="Zhang W."/>
            <person name="Yang X."/>
            <person name="Jeffery I.B."/>
            <person name="Cooney J.C."/>
            <person name="Kagawa T.F."/>
            <person name="Liu W."/>
            <person name="Song Y."/>
            <person name="Salvetti E."/>
            <person name="Wrobel A."/>
            <person name="Rasinkangas P."/>
            <person name="Parkhill J."/>
            <person name="Rea M.C."/>
            <person name="O'Sullivan O."/>
            <person name="Ritari J."/>
            <person name="Douillard F.P."/>
            <person name="Paul Ross R."/>
            <person name="Yang R."/>
            <person name="Briner A.E."/>
            <person name="Felis G.E."/>
            <person name="de Vos W.M."/>
            <person name="Barrangou R."/>
            <person name="Klaenhammer T.R."/>
            <person name="Caufield P.W."/>
            <person name="Cui Y."/>
            <person name="Zhang H."/>
            <person name="O'Toole P.W."/>
        </authorList>
    </citation>
    <scope>NUCLEOTIDE SEQUENCE [LARGE SCALE GENOMIC DNA]</scope>
    <source>
        <strain evidence="9 10">DSM 15814</strain>
    </source>
</reference>
<dbReference type="eggNOG" id="COG3711">
    <property type="taxonomic scope" value="Bacteria"/>
</dbReference>
<dbReference type="Gene3D" id="3.40.50.2300">
    <property type="match status" value="1"/>
</dbReference>
<keyword evidence="3" id="KW-0805">Transcription regulation</keyword>
<dbReference type="GO" id="GO:0008982">
    <property type="term" value="F:protein-N(PI)-phosphohistidine-sugar phosphotransferase activity"/>
    <property type="evidence" value="ECO:0007669"/>
    <property type="project" value="InterPro"/>
</dbReference>
<keyword evidence="10" id="KW-1185">Reference proteome</keyword>
<feature type="domain" description="PTS EIIA type-2" evidence="6">
    <location>
        <begin position="539"/>
        <end position="684"/>
    </location>
</feature>
<evidence type="ECO:0000256" key="4">
    <source>
        <dbReference type="ARBA" id="ARBA00023159"/>
    </source>
</evidence>
<comment type="caution">
    <text evidence="9">The sequence shown here is derived from an EMBL/GenBank/DDBJ whole genome shotgun (WGS) entry which is preliminary data.</text>
</comment>
<dbReference type="Proteomes" id="UP000051999">
    <property type="component" value="Unassembled WGS sequence"/>
</dbReference>
<dbReference type="PANTHER" id="PTHR30185">
    <property type="entry name" value="CRYPTIC BETA-GLUCOSIDE BGL OPERON ANTITERMINATOR"/>
    <property type="match status" value="1"/>
</dbReference>
<dbReference type="InterPro" id="IPR036388">
    <property type="entry name" value="WH-like_DNA-bd_sf"/>
</dbReference>
<dbReference type="Gene3D" id="1.10.10.10">
    <property type="entry name" value="Winged helix-like DNA-binding domain superfamily/Winged helix DNA-binding domain"/>
    <property type="match status" value="1"/>
</dbReference>
<evidence type="ECO:0000256" key="5">
    <source>
        <dbReference type="ARBA" id="ARBA00023163"/>
    </source>
</evidence>
<keyword evidence="4" id="KW-0010">Activator</keyword>